<keyword evidence="7" id="KW-0511">Multifunctional enzyme</keyword>
<dbReference type="SUPFAM" id="SSF47336">
    <property type="entry name" value="ACP-like"/>
    <property type="match status" value="1"/>
</dbReference>
<protein>
    <submittedName>
        <fullName evidence="9">Amino acid adenylation domain-containing protein</fullName>
    </submittedName>
</protein>
<accession>A0ABY3AWH1</accession>
<dbReference type="Proteomes" id="UP000316208">
    <property type="component" value="Unassembled WGS sequence"/>
</dbReference>
<dbReference type="InterPro" id="IPR000873">
    <property type="entry name" value="AMP-dep_synth/lig_dom"/>
</dbReference>
<evidence type="ECO:0000256" key="3">
    <source>
        <dbReference type="ARBA" id="ARBA00022450"/>
    </source>
</evidence>
<dbReference type="InterPro" id="IPR010071">
    <property type="entry name" value="AA_adenyl_dom"/>
</dbReference>
<dbReference type="CDD" id="cd19534">
    <property type="entry name" value="E_NRPS"/>
    <property type="match status" value="1"/>
</dbReference>
<dbReference type="NCBIfam" id="TIGR01733">
    <property type="entry name" value="AA-adenyl-dom"/>
    <property type="match status" value="1"/>
</dbReference>
<dbReference type="InterPro" id="IPR023213">
    <property type="entry name" value="CAT-like_dom_sf"/>
</dbReference>
<comment type="caution">
    <text evidence="9">The sequence shown here is derived from an EMBL/GenBank/DDBJ whole genome shotgun (WGS) entry which is preliminary data.</text>
</comment>
<evidence type="ECO:0000256" key="1">
    <source>
        <dbReference type="ARBA" id="ARBA00001957"/>
    </source>
</evidence>
<dbReference type="Gene3D" id="3.30.559.10">
    <property type="entry name" value="Chloramphenicol acetyltransferase-like domain"/>
    <property type="match status" value="2"/>
</dbReference>
<dbReference type="SUPFAM" id="SSF52777">
    <property type="entry name" value="CoA-dependent acyltransferases"/>
    <property type="match status" value="4"/>
</dbReference>
<name>A0ABY3AWH1_PAEPP</name>
<dbReference type="Pfam" id="PF00501">
    <property type="entry name" value="AMP-binding"/>
    <property type="match status" value="1"/>
</dbReference>
<keyword evidence="6" id="KW-0045">Antibiotic biosynthesis</keyword>
<gene>
    <name evidence="9" type="ORF">C7Y44_01055</name>
</gene>
<feature type="domain" description="Carrier" evidence="8">
    <location>
        <begin position="1015"/>
        <end position="1089"/>
    </location>
</feature>
<dbReference type="Pfam" id="PF00668">
    <property type="entry name" value="Condensation"/>
    <property type="match status" value="2"/>
</dbReference>
<proteinExistence type="inferred from homology"/>
<dbReference type="InterPro" id="IPR025110">
    <property type="entry name" value="AMP-bd_C"/>
</dbReference>
<dbReference type="Gene3D" id="1.10.1200.10">
    <property type="entry name" value="ACP-like"/>
    <property type="match status" value="1"/>
</dbReference>
<dbReference type="SUPFAM" id="SSF56801">
    <property type="entry name" value="Acetyl-CoA synthetase-like"/>
    <property type="match status" value="1"/>
</dbReference>
<evidence type="ECO:0000313" key="9">
    <source>
        <dbReference type="EMBL" id="TQR46309.1"/>
    </source>
</evidence>
<dbReference type="Pfam" id="PF00975">
    <property type="entry name" value="Thioesterase"/>
    <property type="match status" value="1"/>
</dbReference>
<dbReference type="NCBIfam" id="TIGR01720">
    <property type="entry name" value="NRPS-para261"/>
    <property type="match status" value="1"/>
</dbReference>
<comment type="similarity">
    <text evidence="2">Belongs to the ATP-dependent AMP-binding enzyme family.</text>
</comment>
<dbReference type="Pfam" id="PF13193">
    <property type="entry name" value="AMP-binding_C"/>
    <property type="match status" value="1"/>
</dbReference>
<dbReference type="PROSITE" id="PS00455">
    <property type="entry name" value="AMP_BINDING"/>
    <property type="match status" value="1"/>
</dbReference>
<evidence type="ECO:0000313" key="10">
    <source>
        <dbReference type="Proteomes" id="UP000316208"/>
    </source>
</evidence>
<dbReference type="InterPro" id="IPR045851">
    <property type="entry name" value="AMP-bd_C_sf"/>
</dbReference>
<dbReference type="PROSITE" id="PS50075">
    <property type="entry name" value="CARRIER"/>
    <property type="match status" value="1"/>
</dbReference>
<organism evidence="9 10">
    <name type="scientific">Paenibacillus popilliae</name>
    <name type="common">Bacillus popilliae</name>
    <dbReference type="NCBI Taxonomy" id="78057"/>
    <lineage>
        <taxon>Bacteria</taxon>
        <taxon>Bacillati</taxon>
        <taxon>Bacillota</taxon>
        <taxon>Bacilli</taxon>
        <taxon>Bacillales</taxon>
        <taxon>Paenibacillaceae</taxon>
        <taxon>Paenibacillus</taxon>
    </lineage>
</organism>
<dbReference type="CDD" id="cd19531">
    <property type="entry name" value="LCL_NRPS-like"/>
    <property type="match status" value="1"/>
</dbReference>
<keyword evidence="4" id="KW-0597">Phosphoprotein</keyword>
<dbReference type="Gene3D" id="3.40.50.1820">
    <property type="entry name" value="alpha/beta hydrolase"/>
    <property type="match status" value="1"/>
</dbReference>
<reference evidence="9 10" key="1">
    <citation type="submission" date="2018-03" db="EMBL/GenBank/DDBJ databases">
        <title>Aerobic endospore-forming bacteria genome sequencing and assembly.</title>
        <authorList>
            <person name="Cavalcante D.A."/>
            <person name="Driks A."/>
            <person name="Putonti C."/>
            <person name="De-Souza M.T."/>
        </authorList>
    </citation>
    <scope>NUCLEOTIDE SEQUENCE [LARGE SCALE GENOMIC DNA]</scope>
    <source>
        <strain evidence="9 10">SDF0028</strain>
    </source>
</reference>
<dbReference type="InterPro" id="IPR001242">
    <property type="entry name" value="Condensation_dom"/>
</dbReference>
<dbReference type="InterPro" id="IPR006162">
    <property type="entry name" value="Ppantetheine_attach_site"/>
</dbReference>
<dbReference type="Gene3D" id="3.30.300.30">
    <property type="match status" value="1"/>
</dbReference>
<evidence type="ECO:0000256" key="6">
    <source>
        <dbReference type="ARBA" id="ARBA00023194"/>
    </source>
</evidence>
<dbReference type="SUPFAM" id="SSF53474">
    <property type="entry name" value="alpha/beta-Hydrolases"/>
    <property type="match status" value="1"/>
</dbReference>
<dbReference type="InterPro" id="IPR036736">
    <property type="entry name" value="ACP-like_sf"/>
</dbReference>
<dbReference type="Gene3D" id="3.30.559.30">
    <property type="entry name" value="Nonribosomal peptide synthetase, condensation domain"/>
    <property type="match status" value="2"/>
</dbReference>
<evidence type="ECO:0000259" key="8">
    <source>
        <dbReference type="PROSITE" id="PS50075"/>
    </source>
</evidence>
<evidence type="ECO:0000256" key="4">
    <source>
        <dbReference type="ARBA" id="ARBA00022553"/>
    </source>
</evidence>
<evidence type="ECO:0000256" key="7">
    <source>
        <dbReference type="ARBA" id="ARBA00023268"/>
    </source>
</evidence>
<sequence>MGMTDLRDRLASLTPEQQRMLAARLAKDKAPRKPPIKPQSRKLAGSVMSFAQQRLWLLHQLEPGMNHYHIPLAFEFIGELDITAIQRAWIEVIRRHESLRTRFSTMENAPVQIIQPIDTVQPMKVIDLFADRRVEDKYLEARRIIDEEAAKPFDLEHGHPCRSFLIKTGKQEHFLLFAFHHIVFDGWSLGVFQQELLTLYSCYSQGKPSPLPELPFQYADYAIWQRKWLSEEELDKQLQYWLDTLHHAPSALELPTDRPRSATQTFRGDAAQLCIPEAVVQPLLQLSRQEGSTLFMTLLAAFQALLLRYSGQHDFCIGTPIANRGMSEIEGLIGFFVNTLVIRSDLSTNPTFRELMQQTKKQVLNAYEHQDLPFDQLVQALQPDRVTSHSPLFQVTFAMNDDSFQHMVQLDGLQVKLFPIVNKTSKYDLSLVMSRVRDHGIIAEVEYNTDLFDLQTVERMLEHLQHLLESIVLNPDLSLSSLEIMGECERQLLLSAWNRTEAADLGNMCIHEIVEKQASLFPDAIAVTFGFEKFTYREVNIRANRMARHLQQLGIGPEVLVGLLADRSAEQIIGLLAILKSGGAYVPIDPAYPDERIAYMIEDAQIHVLLTHKRHAERVQHTNLTVLPLDGIGANPQDGDESAPDSGAAPSNLAYVVYTSGSTGRPKGVEIEHHSLLNLVSWHQNAYRISSCDRATWLAGPAFDASVWELWPYLASGASIHIPDEDTRLDPDRLRDWLVNERITVSFLPTPLAEAVLSLNWTDECSLRCMLTGGDRLRYFPPETLPFALFNHYGPSEGTVVSTACRVPAKSRSSVELTAPTIGRPIANMRIYLLDRHHNPVPVGVVGELYIAGHGLARGYLRRPELTTERFGYVPSLPGERLYRTGDLARYLPDGSIEFMGRADDQIKIRGYRIEPGEIEAALTLHPAVEQAIVSVKEPGPEDKRLVAYVIPSADITHGLDISELRLHVQARLPNYMVPAAFVVMEALPLTPNGKVDRNALPSPNFTDKEDEYVPPRTPTEKKLADIWSQVLGIELVSIHDNYFSLGGDSILSTQITSKVRQLGLEMKPKYLFQYQSIAELAPVLEAMKPPESNEIGQQEVAGSLPLTPIQRWLFEEMSVPEHFNQSMILSVNSQISYEVLQKAIAHLVAHHDALRLRFTMGQAGWEQAYAAYTDESPLKRIDLRDQPANLQADSFAAAITEAQTGFDLSEGMLLRAIYFDYGTGQAGKLALVIHHLAIDGVSWRILLDDLSTACQQLVDREAICLPSKTASYRDWAHSLAAYSATDQLRAELEYWLHQASPPPPLIPLDFPDGANTTASLAVVESNLSFEETRILLQEAPSAFGAQIDAILLAALGRAVSGWSGDSKMYVHMEGHGREELFTDLDISRTVGWFTNMYPVMLKVTDSADIYADIQGVKERLNVIPNRGIGYGLLRYMTEDDSIANQLRKLPRPMMSFNYLGQFNADWNKEKGALFTLVADTAGQDLAPDSERAHYVDVAALVTSGRLHISLSYSENVHRKQTIENLAQRFEEELRIMIGLCQQSKSHSSVNERKMNDVSGLDTSSKWFVRNKVNQKDAIRLFCLPYAGGNASIFRAWHDYLPALAEVCAVQYPGRGARLREPAYTSMSPLLEAVAHAMRPLLDRPYILFGYSMGALLAYELSILLSRSLNRPPLKLIVAGLNAPFVQSPVPPIHDLPEEEFRKRLRLNGGIPEELIDDEELLELLSPSLRADFSVCETYEYTQGTVPCPIVALGGQDDEFLSEQSLTSWHSLTNSDFSSKLLPGGHFFLHSHPEQLLSVIRKEIEIVNAGSILLK</sequence>
<evidence type="ECO:0000256" key="5">
    <source>
        <dbReference type="ARBA" id="ARBA00022598"/>
    </source>
</evidence>
<keyword evidence="3" id="KW-0596">Phosphopantetheine</keyword>
<dbReference type="InterPro" id="IPR001031">
    <property type="entry name" value="Thioesterase"/>
</dbReference>
<comment type="cofactor">
    <cofactor evidence="1">
        <name>pantetheine 4'-phosphate</name>
        <dbReference type="ChEBI" id="CHEBI:47942"/>
    </cofactor>
</comment>
<dbReference type="PANTHER" id="PTHR45398">
    <property type="match status" value="1"/>
</dbReference>
<evidence type="ECO:0000256" key="2">
    <source>
        <dbReference type="ARBA" id="ARBA00006432"/>
    </source>
</evidence>
<dbReference type="CDD" id="cd05930">
    <property type="entry name" value="A_NRPS"/>
    <property type="match status" value="1"/>
</dbReference>
<dbReference type="InterPro" id="IPR009081">
    <property type="entry name" value="PP-bd_ACP"/>
</dbReference>
<dbReference type="Pfam" id="PF00550">
    <property type="entry name" value="PP-binding"/>
    <property type="match status" value="1"/>
</dbReference>
<keyword evidence="10" id="KW-1185">Reference proteome</keyword>
<dbReference type="PANTHER" id="PTHR45398:SF1">
    <property type="entry name" value="ENZYME, PUTATIVE (JCVI)-RELATED"/>
    <property type="match status" value="1"/>
</dbReference>
<dbReference type="InterPro" id="IPR020845">
    <property type="entry name" value="AMP-binding_CS"/>
</dbReference>
<dbReference type="InterPro" id="IPR029058">
    <property type="entry name" value="AB_hydrolase_fold"/>
</dbReference>
<dbReference type="Gene3D" id="3.40.50.980">
    <property type="match status" value="2"/>
</dbReference>
<dbReference type="Gene3D" id="2.30.38.10">
    <property type="entry name" value="Luciferase, Domain 3"/>
    <property type="match status" value="1"/>
</dbReference>
<dbReference type="InterPro" id="IPR010060">
    <property type="entry name" value="NRPS_synth"/>
</dbReference>
<keyword evidence="5" id="KW-0436">Ligase</keyword>
<dbReference type="EMBL" id="SADY01000001">
    <property type="protein sequence ID" value="TQR46309.1"/>
    <property type="molecule type" value="Genomic_DNA"/>
</dbReference>
<dbReference type="PROSITE" id="PS00012">
    <property type="entry name" value="PHOSPHOPANTETHEINE"/>
    <property type="match status" value="1"/>
</dbReference>